<organism evidence="1 2">
    <name type="scientific">Peptoniphilus hominis</name>
    <name type="common">ex Hitch et al. 2025</name>
    <dbReference type="NCBI Taxonomy" id="3133174"/>
    <lineage>
        <taxon>Bacteria</taxon>
        <taxon>Bacillati</taxon>
        <taxon>Bacillota</taxon>
        <taxon>Tissierellia</taxon>
        <taxon>Tissierellales</taxon>
        <taxon>Peptoniphilaceae</taxon>
        <taxon>Peptoniphilus</taxon>
    </lineage>
</organism>
<sequence length="64" mass="7607">MEKEKDIKNFSTDELLNELIDRGAVAESTHVYGGYRLTKKYFLDSREDEKELHSRILILKDLKY</sequence>
<dbReference type="Proteomes" id="UP001447979">
    <property type="component" value="Unassembled WGS sequence"/>
</dbReference>
<accession>A0ABV1CCM8</accession>
<name>A0ABV1CCM8_9FIRM</name>
<comment type="caution">
    <text evidence="1">The sequence shown here is derived from an EMBL/GenBank/DDBJ whole genome shotgun (WGS) entry which is preliminary data.</text>
</comment>
<gene>
    <name evidence="1" type="ORF">WMO19_00660</name>
</gene>
<dbReference type="RefSeq" id="WP_349169784.1">
    <property type="nucleotide sequence ID" value="NZ_JBBMFO010000001.1"/>
</dbReference>
<protein>
    <submittedName>
        <fullName evidence="1">Uncharacterized protein</fullName>
    </submittedName>
</protein>
<evidence type="ECO:0000313" key="2">
    <source>
        <dbReference type="Proteomes" id="UP001447979"/>
    </source>
</evidence>
<dbReference type="EMBL" id="JBBMFO010000001">
    <property type="protein sequence ID" value="MEQ2400108.1"/>
    <property type="molecule type" value="Genomic_DNA"/>
</dbReference>
<reference evidence="1 2" key="1">
    <citation type="submission" date="2024-03" db="EMBL/GenBank/DDBJ databases">
        <title>Human intestinal bacterial collection.</title>
        <authorList>
            <person name="Pauvert C."/>
            <person name="Hitch T.C.A."/>
            <person name="Clavel T."/>
        </authorList>
    </citation>
    <scope>NUCLEOTIDE SEQUENCE [LARGE SCALE GENOMIC DNA]</scope>
    <source>
        <strain evidence="1 2">CLA-SR-H025</strain>
    </source>
</reference>
<evidence type="ECO:0000313" key="1">
    <source>
        <dbReference type="EMBL" id="MEQ2400108.1"/>
    </source>
</evidence>
<proteinExistence type="predicted"/>
<keyword evidence="2" id="KW-1185">Reference proteome</keyword>